<name>A0A0F9H2C1_9ZZZZ</name>
<dbReference type="AlphaFoldDB" id="A0A0F9H2C1"/>
<evidence type="ECO:0000313" key="2">
    <source>
        <dbReference type="EMBL" id="KKM05195.1"/>
    </source>
</evidence>
<feature type="region of interest" description="Disordered" evidence="1">
    <location>
        <begin position="1"/>
        <end position="23"/>
    </location>
</feature>
<organism evidence="2">
    <name type="scientific">marine sediment metagenome</name>
    <dbReference type="NCBI Taxonomy" id="412755"/>
    <lineage>
        <taxon>unclassified sequences</taxon>
        <taxon>metagenomes</taxon>
        <taxon>ecological metagenomes</taxon>
    </lineage>
</organism>
<reference evidence="2" key="1">
    <citation type="journal article" date="2015" name="Nature">
        <title>Complex archaea that bridge the gap between prokaryotes and eukaryotes.</title>
        <authorList>
            <person name="Spang A."/>
            <person name="Saw J.H."/>
            <person name="Jorgensen S.L."/>
            <person name="Zaremba-Niedzwiedzka K."/>
            <person name="Martijn J."/>
            <person name="Lind A.E."/>
            <person name="van Eijk R."/>
            <person name="Schleper C."/>
            <person name="Guy L."/>
            <person name="Ettema T.J."/>
        </authorList>
    </citation>
    <scope>NUCLEOTIDE SEQUENCE</scope>
</reference>
<accession>A0A0F9H2C1</accession>
<feature type="non-terminal residue" evidence="2">
    <location>
        <position position="1"/>
    </location>
</feature>
<evidence type="ECO:0000256" key="1">
    <source>
        <dbReference type="SAM" id="MobiDB-lite"/>
    </source>
</evidence>
<dbReference type="EMBL" id="LAZR01016275">
    <property type="protein sequence ID" value="KKM05195.1"/>
    <property type="molecule type" value="Genomic_DNA"/>
</dbReference>
<comment type="caution">
    <text evidence="2">The sequence shown here is derived from an EMBL/GenBank/DDBJ whole genome shotgun (WGS) entry which is preliminary data.</text>
</comment>
<sequence length="344" mass="38814">PKVIRFNTRDPAQYKNPSMRGPPEAVPPDPFSLFIFNVFCDTIESVIIETEGVEMKILLVRAISAGLKTLLLLVSTLALVSVPATEAQAQPDYLSDRGEGVSLSMFGTYIEQGQFIIYPFVEYYKDKDMEYDPGEFGYGPEGTDYFGEYEASEALIFLGYGLTDDIALEFEAAVIDARLDKDSSDSSGMPDRIEESGLGDVEGQVRWRFARESESRPEVFTYFETVLPSQKDKLLIGTSDWEFKLGFGVIKGFEFGTITIRLAAAYDRAEDESEFGEYAIEYLKRISDKHRVFLMIEGEQDEVEFVPEWQWHVRSDLVVKGNLGFALTPKATDFAPEFGVMFIF</sequence>
<gene>
    <name evidence="2" type="ORF">LCGC14_1756560</name>
</gene>
<protein>
    <submittedName>
        <fullName evidence="2">Uncharacterized protein</fullName>
    </submittedName>
</protein>
<proteinExistence type="predicted"/>